<reference evidence="3 4" key="1">
    <citation type="submission" date="2018-11" db="EMBL/GenBank/DDBJ databases">
        <title>Erythrobacter spongiae sp. nov., isolated from a marine sponge.</title>
        <authorList>
            <person name="Zhuang L."/>
            <person name="Luo L."/>
        </authorList>
    </citation>
    <scope>NUCLEOTIDE SEQUENCE [LARGE SCALE GENOMIC DNA]</scope>
    <source>
        <strain evidence="3 4">HN-E23</strain>
    </source>
</reference>
<dbReference type="RefSeq" id="WP_123878908.1">
    <property type="nucleotide sequence ID" value="NZ_RPFZ01000001.1"/>
</dbReference>
<keyword evidence="2" id="KW-0732">Signal</keyword>
<protein>
    <recommendedName>
        <fullName evidence="5">Secreted protein</fullName>
    </recommendedName>
</protein>
<feature type="compositionally biased region" description="Low complexity" evidence="1">
    <location>
        <begin position="107"/>
        <end position="117"/>
    </location>
</feature>
<dbReference type="Proteomes" id="UP000275232">
    <property type="component" value="Unassembled WGS sequence"/>
</dbReference>
<dbReference type="AlphaFoldDB" id="A0A3N5DGZ5"/>
<gene>
    <name evidence="3" type="ORF">EG799_04400</name>
</gene>
<feature type="signal peptide" evidence="2">
    <location>
        <begin position="1"/>
        <end position="20"/>
    </location>
</feature>
<dbReference type="OrthoDB" id="7433411at2"/>
<name>A0A3N5DGZ5_9SPHN</name>
<evidence type="ECO:0000313" key="4">
    <source>
        <dbReference type="Proteomes" id="UP000275232"/>
    </source>
</evidence>
<sequence length="249" mass="26039">MTNRLILPVSIVCLAAAPLAAQQTDERARLDDFAIPVEQDANNTRIDQLGDRGSAVVPSASQSARDLTAPDAGKPAKPASGPMRQVSSSDTRTDGEQLVDPSRSRETAAASVSSAADSRPDGAGAIQGSDRCDPSPEVERDARCAAILETRAAEFDAVEPPRLSAEQVLLAGQGDRADVLSSYSSEWRVALARDNPDADTRSTQELASLVFDQNPGALTNSADPVPEAPAELTAILEALQIDLPPSTGQ</sequence>
<accession>A0A3N5DGZ5</accession>
<dbReference type="EMBL" id="RPFZ01000001">
    <property type="protein sequence ID" value="RPF70942.1"/>
    <property type="molecule type" value="Genomic_DNA"/>
</dbReference>
<organism evidence="3 4">
    <name type="scientific">Aurantiacibacter spongiae</name>
    <dbReference type="NCBI Taxonomy" id="2488860"/>
    <lineage>
        <taxon>Bacteria</taxon>
        <taxon>Pseudomonadati</taxon>
        <taxon>Pseudomonadota</taxon>
        <taxon>Alphaproteobacteria</taxon>
        <taxon>Sphingomonadales</taxon>
        <taxon>Erythrobacteraceae</taxon>
        <taxon>Aurantiacibacter</taxon>
    </lineage>
</organism>
<evidence type="ECO:0000313" key="3">
    <source>
        <dbReference type="EMBL" id="RPF70942.1"/>
    </source>
</evidence>
<proteinExistence type="predicted"/>
<keyword evidence="4" id="KW-1185">Reference proteome</keyword>
<evidence type="ECO:0000256" key="1">
    <source>
        <dbReference type="SAM" id="MobiDB-lite"/>
    </source>
</evidence>
<evidence type="ECO:0008006" key="5">
    <source>
        <dbReference type="Google" id="ProtNLM"/>
    </source>
</evidence>
<comment type="caution">
    <text evidence="3">The sequence shown here is derived from an EMBL/GenBank/DDBJ whole genome shotgun (WGS) entry which is preliminary data.</text>
</comment>
<feature type="chain" id="PRO_5018148623" description="Secreted protein" evidence="2">
    <location>
        <begin position="21"/>
        <end position="249"/>
    </location>
</feature>
<evidence type="ECO:0000256" key="2">
    <source>
        <dbReference type="SAM" id="SignalP"/>
    </source>
</evidence>
<feature type="region of interest" description="Disordered" evidence="1">
    <location>
        <begin position="44"/>
        <end position="138"/>
    </location>
</feature>